<name>A0A314YXP4_PRUYE</name>
<dbReference type="Proteomes" id="UP000250321">
    <property type="component" value="Unassembled WGS sequence"/>
</dbReference>
<keyword evidence="2" id="KW-0238">DNA-binding</keyword>
<dbReference type="Pfam" id="PF02365">
    <property type="entry name" value="NAM"/>
    <property type="match status" value="1"/>
</dbReference>
<gene>
    <name evidence="7" type="ORF">Pyn_34274</name>
</gene>
<dbReference type="PANTHER" id="PTHR31719:SF43">
    <property type="entry name" value="NAC TRANSCRIPTION FACTOR 56"/>
    <property type="match status" value="1"/>
</dbReference>
<evidence type="ECO:0000256" key="5">
    <source>
        <dbReference type="SAM" id="MobiDB-lite"/>
    </source>
</evidence>
<evidence type="ECO:0000256" key="2">
    <source>
        <dbReference type="ARBA" id="ARBA00023125"/>
    </source>
</evidence>
<dbReference type="PROSITE" id="PS51005">
    <property type="entry name" value="NAC"/>
    <property type="match status" value="1"/>
</dbReference>
<dbReference type="InterPro" id="IPR036093">
    <property type="entry name" value="NAC_dom_sf"/>
</dbReference>
<evidence type="ECO:0000313" key="8">
    <source>
        <dbReference type="Proteomes" id="UP000250321"/>
    </source>
</evidence>
<keyword evidence="8" id="KW-1185">Reference proteome</keyword>
<sequence>MPKQHVVVSYLSVAKRRNDHEMGNPEGKLRNKLEKAVALSSSQNPKAVMCPQSAALPADIGFQCTDEELCISLGKIISGSPLPGNVIEDANPYQLVPSNLPDGLWYFIHSNENKPTNLGYWRTKGEACRIFSNSSITGWRATLEFYQGQAPHESKTDWVMQEYWLTQKKLSEDSKAKEPRSLCRVFCSNEQKSNCKNLQKMVSSDSASYSTHSAVPHAENCTSHSSSSRPEVSKDNERGTLVVTERVPDHNVQIMPEIDYVSRGDYLELLDLDTPASFSFSSDSSCLTMSSDECFDSLALLEELEQKNSQDLVNKNAGCKFSISAPQRPDELVMFAASSGSFSKSPSEERVKTHSPIPGSAVCGKISGKTSNSMSRIQKPDYRNEGGPSTSHNVDVSPGSHTASQEGKRRARNVGRPEKLKKKYFCFMPF</sequence>
<protein>
    <recommendedName>
        <fullName evidence="6">NAC domain-containing protein</fullName>
    </recommendedName>
</protein>
<feature type="domain" description="NAC" evidence="6">
    <location>
        <begin position="56"/>
        <end position="188"/>
    </location>
</feature>
<feature type="region of interest" description="Disordered" evidence="5">
    <location>
        <begin position="344"/>
        <end position="415"/>
    </location>
</feature>
<accession>A0A314YXP4</accession>
<dbReference type="STRING" id="2094558.A0A314YXP4"/>
<dbReference type="GO" id="GO:0003677">
    <property type="term" value="F:DNA binding"/>
    <property type="evidence" value="ECO:0007669"/>
    <property type="project" value="UniProtKB-KW"/>
</dbReference>
<keyword evidence="1" id="KW-0805">Transcription regulation</keyword>
<dbReference type="SUPFAM" id="SSF101941">
    <property type="entry name" value="NAC domain"/>
    <property type="match status" value="1"/>
</dbReference>
<feature type="compositionally biased region" description="Polar residues" evidence="5">
    <location>
        <begin position="220"/>
        <end position="230"/>
    </location>
</feature>
<proteinExistence type="predicted"/>
<evidence type="ECO:0000256" key="1">
    <source>
        <dbReference type="ARBA" id="ARBA00023015"/>
    </source>
</evidence>
<dbReference type="InterPro" id="IPR003441">
    <property type="entry name" value="NAC-dom"/>
</dbReference>
<keyword evidence="3" id="KW-0804">Transcription</keyword>
<feature type="region of interest" description="Disordered" evidence="5">
    <location>
        <begin position="213"/>
        <end position="237"/>
    </location>
</feature>
<dbReference type="AlphaFoldDB" id="A0A314YXP4"/>
<evidence type="ECO:0000313" key="7">
    <source>
        <dbReference type="EMBL" id="PQQ13592.1"/>
    </source>
</evidence>
<evidence type="ECO:0000259" key="6">
    <source>
        <dbReference type="PROSITE" id="PS51005"/>
    </source>
</evidence>
<dbReference type="GO" id="GO:0006355">
    <property type="term" value="P:regulation of DNA-templated transcription"/>
    <property type="evidence" value="ECO:0007669"/>
    <property type="project" value="InterPro"/>
</dbReference>
<dbReference type="EMBL" id="PJQY01000291">
    <property type="protein sequence ID" value="PQQ13592.1"/>
    <property type="molecule type" value="Genomic_DNA"/>
</dbReference>
<dbReference type="PANTHER" id="PTHR31719">
    <property type="entry name" value="NAC TRANSCRIPTION FACTOR 56"/>
    <property type="match status" value="1"/>
</dbReference>
<dbReference type="Gene3D" id="2.170.150.80">
    <property type="entry name" value="NAC domain"/>
    <property type="match status" value="1"/>
</dbReference>
<organism evidence="7 8">
    <name type="scientific">Prunus yedoensis var. nudiflora</name>
    <dbReference type="NCBI Taxonomy" id="2094558"/>
    <lineage>
        <taxon>Eukaryota</taxon>
        <taxon>Viridiplantae</taxon>
        <taxon>Streptophyta</taxon>
        <taxon>Embryophyta</taxon>
        <taxon>Tracheophyta</taxon>
        <taxon>Spermatophyta</taxon>
        <taxon>Magnoliopsida</taxon>
        <taxon>eudicotyledons</taxon>
        <taxon>Gunneridae</taxon>
        <taxon>Pentapetalae</taxon>
        <taxon>rosids</taxon>
        <taxon>fabids</taxon>
        <taxon>Rosales</taxon>
        <taxon>Rosaceae</taxon>
        <taxon>Amygdaloideae</taxon>
        <taxon>Amygdaleae</taxon>
        <taxon>Prunus</taxon>
    </lineage>
</organism>
<evidence type="ECO:0000256" key="4">
    <source>
        <dbReference type="ARBA" id="ARBA00023242"/>
    </source>
</evidence>
<evidence type="ECO:0000256" key="3">
    <source>
        <dbReference type="ARBA" id="ARBA00023163"/>
    </source>
</evidence>
<comment type="caution">
    <text evidence="7">The sequence shown here is derived from an EMBL/GenBank/DDBJ whole genome shotgun (WGS) entry which is preliminary data.</text>
</comment>
<dbReference type="OrthoDB" id="1625833at2759"/>
<feature type="compositionally biased region" description="Polar residues" evidence="5">
    <location>
        <begin position="387"/>
        <end position="405"/>
    </location>
</feature>
<keyword evidence="4" id="KW-0539">Nucleus</keyword>
<reference evidence="7 8" key="1">
    <citation type="submission" date="2018-02" db="EMBL/GenBank/DDBJ databases">
        <title>Draft genome of wild Prunus yedoensis var. nudiflora.</title>
        <authorList>
            <person name="Baek S."/>
            <person name="Kim J.-H."/>
            <person name="Choi K."/>
            <person name="Kim G.-B."/>
            <person name="Cho A."/>
            <person name="Jang H."/>
            <person name="Shin C.-H."/>
            <person name="Yu H.-J."/>
            <person name="Mun J.-H."/>
        </authorList>
    </citation>
    <scope>NUCLEOTIDE SEQUENCE [LARGE SCALE GENOMIC DNA]</scope>
    <source>
        <strain evidence="8">cv. Jeju island</strain>
        <tissue evidence="7">Leaf</tissue>
    </source>
</reference>